<sequence>MLSFFYLFFESCYPIIGVIILYLIYKRKTRPNHKKEILAIKPYLWLLFLSSVYEEVVTGLIRFPAAYFITAYTLFEFLALTYFFYNILNINKKIMGFCISIFVLFFFFSLQYWNLNDYLVLAGYHLALETIIIFTYSFLWFKDLFKKAEVVSLTKSPSFYFIIGNVLYFAGCVFHFLLIDVIYKSSGEISKYWFITLVLGFIMRMLLLIGVLKGTEKK</sequence>
<feature type="transmembrane region" description="Helical" evidence="1">
    <location>
        <begin position="119"/>
        <end position="139"/>
    </location>
</feature>
<reference evidence="2 3" key="1">
    <citation type="submission" date="2014-12" db="EMBL/GenBank/DDBJ databases">
        <title>Genome sequence of Flavobacterium beibuense RSKm HC5.</title>
        <authorList>
            <person name="Kim J.F."/>
            <person name="Song J.Y."/>
            <person name="Kwak M.-J."/>
            <person name="Lee S.-W."/>
        </authorList>
    </citation>
    <scope>NUCLEOTIDE SEQUENCE [LARGE SCALE GENOMIC DNA]</scope>
    <source>
        <strain evidence="2 3">RSKm HC5</strain>
    </source>
</reference>
<feature type="transmembrane region" description="Helical" evidence="1">
    <location>
        <begin position="65"/>
        <end position="85"/>
    </location>
</feature>
<keyword evidence="1" id="KW-0472">Membrane</keyword>
<protein>
    <submittedName>
        <fullName evidence="2">Uncharacterized protein</fullName>
    </submittedName>
</protein>
<feature type="transmembrane region" description="Helical" evidence="1">
    <location>
        <begin position="191"/>
        <end position="212"/>
    </location>
</feature>
<feature type="transmembrane region" description="Helical" evidence="1">
    <location>
        <begin position="6"/>
        <end position="25"/>
    </location>
</feature>
<comment type="caution">
    <text evidence="2">The sequence shown here is derived from an EMBL/GenBank/DDBJ whole genome shotgun (WGS) entry which is preliminary data.</text>
</comment>
<name>A0A444W660_9FLAO</name>
<keyword evidence="1" id="KW-1133">Transmembrane helix</keyword>
<gene>
    <name evidence="2" type="ORF">NU09_3202</name>
</gene>
<evidence type="ECO:0000313" key="3">
    <source>
        <dbReference type="Proteomes" id="UP000289775"/>
    </source>
</evidence>
<dbReference type="Proteomes" id="UP000289775">
    <property type="component" value="Unassembled WGS sequence"/>
</dbReference>
<organism evidence="2 3">
    <name type="scientific">Flavobacterium beibuense</name>
    <dbReference type="NCBI Taxonomy" id="657326"/>
    <lineage>
        <taxon>Bacteria</taxon>
        <taxon>Pseudomonadati</taxon>
        <taxon>Bacteroidota</taxon>
        <taxon>Flavobacteriia</taxon>
        <taxon>Flavobacteriales</taxon>
        <taxon>Flavobacteriaceae</taxon>
        <taxon>Flavobacterium</taxon>
    </lineage>
</organism>
<dbReference type="EMBL" id="JUIW01000012">
    <property type="protein sequence ID" value="RYJ41168.1"/>
    <property type="molecule type" value="Genomic_DNA"/>
</dbReference>
<feature type="transmembrane region" description="Helical" evidence="1">
    <location>
        <begin position="37"/>
        <end position="53"/>
    </location>
</feature>
<dbReference type="AlphaFoldDB" id="A0A444W660"/>
<evidence type="ECO:0000256" key="1">
    <source>
        <dbReference type="SAM" id="Phobius"/>
    </source>
</evidence>
<keyword evidence="3" id="KW-1185">Reference proteome</keyword>
<feature type="transmembrane region" description="Helical" evidence="1">
    <location>
        <begin position="159"/>
        <end position="179"/>
    </location>
</feature>
<accession>A0A444W660</accession>
<keyword evidence="1" id="KW-0812">Transmembrane</keyword>
<feature type="transmembrane region" description="Helical" evidence="1">
    <location>
        <begin position="94"/>
        <end position="113"/>
    </location>
</feature>
<proteinExistence type="predicted"/>
<evidence type="ECO:0000313" key="2">
    <source>
        <dbReference type="EMBL" id="RYJ41168.1"/>
    </source>
</evidence>